<dbReference type="Proteomes" id="UP000185604">
    <property type="component" value="Unassembled WGS sequence"/>
</dbReference>
<dbReference type="Proteomes" id="UP000429980">
    <property type="component" value="Unassembled WGS sequence"/>
</dbReference>
<accession>A0A6I7TIY2</accession>
<evidence type="ECO:0000313" key="3">
    <source>
        <dbReference type="EMBL" id="TWL35450.1"/>
    </source>
</evidence>
<organism evidence="2 4">
    <name type="scientific">Bacillus paralicheniformis</name>
    <dbReference type="NCBI Taxonomy" id="1648923"/>
    <lineage>
        <taxon>Bacteria</taxon>
        <taxon>Bacillati</taxon>
        <taxon>Bacillota</taxon>
        <taxon>Bacilli</taxon>
        <taxon>Bacillales</taxon>
        <taxon>Bacillaceae</taxon>
        <taxon>Bacillus</taxon>
    </lineage>
</organism>
<name>A0A6I7TIY2_9BACI</name>
<evidence type="ECO:0000313" key="2">
    <source>
        <dbReference type="EMBL" id="OLF98562.1"/>
    </source>
</evidence>
<protein>
    <submittedName>
        <fullName evidence="2">Uncharacterized protein</fullName>
    </submittedName>
</protein>
<keyword evidence="5" id="KW-1185">Reference proteome</keyword>
<proteinExistence type="predicted"/>
<gene>
    <name evidence="2" type="ORF">B4121_0089</name>
    <name evidence="3" type="ORF">CHCC15381_3832</name>
</gene>
<feature type="region of interest" description="Disordered" evidence="1">
    <location>
        <begin position="20"/>
        <end position="42"/>
    </location>
</feature>
<comment type="caution">
    <text evidence="2">The sequence shown here is derived from an EMBL/GenBank/DDBJ whole genome shotgun (WGS) entry which is preliminary data.</text>
</comment>
<evidence type="ECO:0000313" key="5">
    <source>
        <dbReference type="Proteomes" id="UP000429980"/>
    </source>
</evidence>
<dbReference type="EMBL" id="LKPO01000001">
    <property type="protein sequence ID" value="OLF98562.1"/>
    <property type="molecule type" value="Genomic_DNA"/>
</dbReference>
<evidence type="ECO:0000313" key="4">
    <source>
        <dbReference type="Proteomes" id="UP000185604"/>
    </source>
</evidence>
<dbReference type="EMBL" id="NILF01000061">
    <property type="protein sequence ID" value="TWL35450.1"/>
    <property type="molecule type" value="Genomic_DNA"/>
</dbReference>
<sequence>MIREEACRLTSRPFFICPEKPNLSYNGNKPMKGDGNNDISST</sequence>
<reference evidence="2 4" key="1">
    <citation type="journal article" date="2016" name="Front. Microbiol.">
        <title>High-Level Heat Resistance of Spores of Bacillus amyloliquefaciens and Bacillus licheniformis Results from the Presence of a spoVA Operon in a Tn1546 Transposon.</title>
        <authorList>
            <person name="Berendsen E.M."/>
            <person name="Koning R.A."/>
            <person name="Boekhorst J."/>
            <person name="de Jong A."/>
            <person name="Kuipers O.P."/>
            <person name="Wells-Bennik M.H."/>
        </authorList>
    </citation>
    <scope>NUCLEOTIDE SEQUENCE [LARGE SCALE GENOMIC DNA]</scope>
    <source>
        <strain evidence="2 4">B4121</strain>
    </source>
</reference>
<dbReference type="AlphaFoldDB" id="A0A6I7TIY2"/>
<reference evidence="3 5" key="2">
    <citation type="submission" date="2019-06" db="EMBL/GenBank/DDBJ databases">
        <title>Genome sequence analysis of &gt;100 Bacillus licheniformis strains suggests intrinsic resistance to this species.</title>
        <authorList>
            <person name="Wels M."/>
            <person name="Siezen R.J."/>
            <person name="Johansen E."/>
            <person name="Stuer-Lauridsen B."/>
            <person name="Bjerre K."/>
            <person name="Nielsen B.K.K."/>
        </authorList>
    </citation>
    <scope>NUCLEOTIDE SEQUENCE [LARGE SCALE GENOMIC DNA]</scope>
    <source>
        <strain evidence="3 5">BAC-15381</strain>
    </source>
</reference>
<evidence type="ECO:0000256" key="1">
    <source>
        <dbReference type="SAM" id="MobiDB-lite"/>
    </source>
</evidence>